<evidence type="ECO:0008006" key="3">
    <source>
        <dbReference type="Google" id="ProtNLM"/>
    </source>
</evidence>
<evidence type="ECO:0000313" key="2">
    <source>
        <dbReference type="Proteomes" id="UP000436522"/>
    </source>
</evidence>
<dbReference type="AlphaFoldDB" id="A0A640VPF8"/>
<name>A0A640VPF8_9RHOB</name>
<dbReference type="EMBL" id="BLIV01000003">
    <property type="protein sequence ID" value="GFE50318.1"/>
    <property type="molecule type" value="Genomic_DNA"/>
</dbReference>
<gene>
    <name evidence="1" type="ORF">So717_20710</name>
</gene>
<dbReference type="Proteomes" id="UP000436522">
    <property type="component" value="Unassembled WGS sequence"/>
</dbReference>
<evidence type="ECO:0000313" key="1">
    <source>
        <dbReference type="EMBL" id="GFE50318.1"/>
    </source>
</evidence>
<organism evidence="1 2">
    <name type="scientific">Roseobacter cerasinus</name>
    <dbReference type="NCBI Taxonomy" id="2602289"/>
    <lineage>
        <taxon>Bacteria</taxon>
        <taxon>Pseudomonadati</taxon>
        <taxon>Pseudomonadota</taxon>
        <taxon>Alphaproteobacteria</taxon>
        <taxon>Rhodobacterales</taxon>
        <taxon>Roseobacteraceae</taxon>
        <taxon>Roseobacter</taxon>
    </lineage>
</organism>
<reference evidence="1 2" key="1">
    <citation type="submission" date="2019-12" db="EMBL/GenBank/DDBJ databases">
        <title>Roseobacter cerasinus sp. nov., isolated from seawater around aquaculture.</title>
        <authorList>
            <person name="Muramatsu S."/>
            <person name="Takabe Y."/>
            <person name="Mori K."/>
            <person name="Takaichi S."/>
            <person name="Hanada S."/>
        </authorList>
    </citation>
    <scope>NUCLEOTIDE SEQUENCE [LARGE SCALE GENOMIC DNA]</scope>
    <source>
        <strain evidence="1 2">AI77</strain>
    </source>
</reference>
<dbReference type="Pfam" id="PF12096">
    <property type="entry name" value="DUF3572"/>
    <property type="match status" value="1"/>
</dbReference>
<accession>A0A640VPF8</accession>
<proteinExistence type="predicted"/>
<comment type="caution">
    <text evidence="1">The sequence shown here is derived from an EMBL/GenBank/DDBJ whole genome shotgun (WGS) entry which is preliminary data.</text>
</comment>
<dbReference type="InterPro" id="IPR021955">
    <property type="entry name" value="DUF3572"/>
</dbReference>
<protein>
    <recommendedName>
        <fullName evidence="3">DUF3572 domain-containing protein</fullName>
    </recommendedName>
</protein>
<keyword evidence="2" id="KW-1185">Reference proteome</keyword>
<sequence>MYTRDSAEVLGLKVLGWLAAEEELLPVFLGASGASESDLRAGATDPVFLGSVLDFLMMDDAWVVRACDAIGVGYDAPMQARQVLPGGAEVSWT</sequence>